<evidence type="ECO:0000313" key="3">
    <source>
        <dbReference type="EMBL" id="KAL2620555.1"/>
    </source>
</evidence>
<dbReference type="EMBL" id="JBHFFA010000006">
    <property type="protein sequence ID" value="KAL2620555.1"/>
    <property type="molecule type" value="Genomic_DNA"/>
</dbReference>
<dbReference type="InterPro" id="IPR044974">
    <property type="entry name" value="Disease_R_plants"/>
</dbReference>
<sequence length="1793" mass="203503">MASSSNSAASMTGGNFLQKVGSRGKSAERQEEGSGATVINGVKCTKITDSVYELYRPKTGKPEMEFVFFHGLRLRNYHNACVDTWMSSSDPSECWIQTWLPQKFPLSRVLTVSYDSCASEGSSYGRFDLYRTAEMLARDLLDHAKVGQEYGTPVVLMGHCLGGLVIKELCYYIDSNLKDEVRNMFLANMAGAFFIATPQVGMHLKPIDNPSPFVKILENFEETTARLNQNIQQIQGACNWDLQGVGESQPTPSSDLFPEESLAVEEGSARPNLRKFSIIPSVDHSSICKPSDINSTICCRVFDFLEDTLNKARLKYSPEFPMELELPEKLVGLDEHLRALEDKVRVTSLINIWGMGGIGKSTLAKAFLKRQDMSSAFDYVAYVERSNYKEHKDFSLKSVISSHYLYRKGRRSPIHGGDLQSKTCLFILDDVQRDDLMGETGNPLRFWSIESRKPREKQTLNVHGSRVLVTSRDRDVLRGMYGTTDIYDMTPLKQEESYDLLVNHAFSQTDGDGIPNAAVPAALSTYSDPDTPSGSENLVADVARLCEGLPLALEVIGIFLRDCTDPQDSWRNVRRSLREADLIQEIDERLWKKLKVSYDSLADHVKEMFLDAATIFNGLSLNHAHAAWNTWTDGRYRDAWKTLINRSLVYRPSAAEDEEGNGIIKMHEQLRSLGRYISATLTPNEILHFRQRIWTSKKAWELISAESRNTFPGEEAQLKAISGLRFHFSELSIEQRSLLKRDLLATGPGNTRTPAVSPDGKVVQISASFFRKMPELRYLILDGVDIAVEGNQQQPTAGEDKRQEGVFSSKLIMLNWSSGCTWFDLSALFKKEPGELCKLTLLHLKCVQLQSLDHLMDEKFTSLKIVELLSANKLDKIPQKLHVLRTLEILAFFWCRQLKQVPNSLGKLERLKHLVFWDCQNLQALPELTKLKKLKRLILTGCSSLLRLPGSVGTLHSLEIIDLHRCLNLEELPQSISDLTKLRSLRISGKFDHLPDGFGARFLSMKHLQFKYCEYLKSIPSEALATCSNLQQLTVLRCKKLKIMPGAQTFEGLQRLKIVRVGWVAIDGSQIVDHQKVWYSKGVNFNVRGYTGPGLAHSDSRDEDAELDTISDEDVYWSPGDECEDALQPTVHSENSSLWSWWEKFRCHSVDPKPDSFTSTGKLIKGEYLHHRYLTLKSVHRRLRQIHITIESHDQGYSSYFHGFKGTELAVHSFGDLVIRSPGGVEISRTNTFWNLHAISEWQTHRCTVEDKEYLAMVKRGYVVEVWVRSEYLAWETYVRHGSLELIGDEDDSEERDDRQAVVASYECQQFPTRELKKEYLRIPCRWQSVEKVYVEFDSNLRITDGMKEGCFNSCWGPVWSDGDSNWNCTRTRYRAEIGVIDANGNEAGKRIHLYTNMFCGGFGRQRHTYMIEDGTFLSGIKEGCSLVLWIRHEDDPDCDPNVPDCRALHVAIRHAQIHLIPKVDIPLSRYLKFVFPNVDKLETKQGLQRGKCCDYMYLAYQSPFETLREINVVVQAREYPLASYAINPEAISRLKEFLSELSSEELSLVISTVKMNSRELNQQLGILSTQKRKMVEDLGSYLSWGELYLLIRTCAKLQEDDRDAEKLQHIYEAGKGSTWGELGVINAGGVEIGQRVVLFTNTPHHLSTSWKTHKITINERHHKRFLSSIPKGYRVALWLRSGPGWSEQLGTENDPVASASVEKATAADAPATATTTTCYSEEARSKQVRRRLVGDWNFAQEKSSCLQQRDQFNPYQSSSKVLTSSQLNPVHLKKVETEVVGKFATVKGNRVQ</sequence>
<keyword evidence="4" id="KW-1185">Reference proteome</keyword>
<dbReference type="Gene3D" id="3.40.50.300">
    <property type="entry name" value="P-loop containing nucleotide triphosphate hydrolases"/>
    <property type="match status" value="1"/>
</dbReference>
<reference evidence="3 4" key="1">
    <citation type="submission" date="2024-09" db="EMBL/GenBank/DDBJ databases">
        <title>Chromosome-scale assembly of Riccia fluitans.</title>
        <authorList>
            <person name="Paukszto L."/>
            <person name="Sawicki J."/>
            <person name="Karawczyk K."/>
            <person name="Piernik-Szablinska J."/>
            <person name="Szczecinska M."/>
            <person name="Mazdziarz M."/>
        </authorList>
    </citation>
    <scope>NUCLEOTIDE SEQUENCE [LARGE SCALE GENOMIC DNA]</scope>
    <source>
        <strain evidence="3">Rf_01</strain>
        <tissue evidence="3">Aerial parts of the thallus</tissue>
    </source>
</reference>
<feature type="region of interest" description="Disordered" evidence="1">
    <location>
        <begin position="1"/>
        <end position="34"/>
    </location>
</feature>
<protein>
    <recommendedName>
        <fullName evidence="2">NB-ARC domain-containing protein</fullName>
    </recommendedName>
</protein>
<evidence type="ECO:0000313" key="4">
    <source>
        <dbReference type="Proteomes" id="UP001605036"/>
    </source>
</evidence>
<dbReference type="Proteomes" id="UP001605036">
    <property type="component" value="Unassembled WGS sequence"/>
</dbReference>
<dbReference type="SUPFAM" id="SSF52540">
    <property type="entry name" value="P-loop containing nucleoside triphosphate hydrolases"/>
    <property type="match status" value="1"/>
</dbReference>
<dbReference type="InterPro" id="IPR002182">
    <property type="entry name" value="NB-ARC"/>
</dbReference>
<dbReference type="SUPFAM" id="SSF52047">
    <property type="entry name" value="RNI-like"/>
    <property type="match status" value="1"/>
</dbReference>
<dbReference type="SUPFAM" id="SSF53474">
    <property type="entry name" value="alpha/beta-Hydrolases"/>
    <property type="match status" value="1"/>
</dbReference>
<feature type="domain" description="NB-ARC" evidence="2">
    <location>
        <begin position="347"/>
        <end position="510"/>
    </location>
</feature>
<dbReference type="Gene3D" id="1.10.8.430">
    <property type="entry name" value="Helical domain of apoptotic protease-activating factors"/>
    <property type="match status" value="1"/>
</dbReference>
<dbReference type="Pfam" id="PF00931">
    <property type="entry name" value="NB-ARC"/>
    <property type="match status" value="1"/>
</dbReference>
<dbReference type="PANTHER" id="PTHR11017:SF385">
    <property type="entry name" value="DISEASE RESISTANCE PROTEIN (TIR-NBS-LRR CLASS)-RELATED"/>
    <property type="match status" value="1"/>
</dbReference>
<dbReference type="InterPro" id="IPR032675">
    <property type="entry name" value="LRR_dom_sf"/>
</dbReference>
<comment type="caution">
    <text evidence="3">The sequence shown here is derived from an EMBL/GenBank/DDBJ whole genome shotgun (WGS) entry which is preliminary data.</text>
</comment>
<dbReference type="InterPro" id="IPR027417">
    <property type="entry name" value="P-loop_NTPase"/>
</dbReference>
<name>A0ABD1Y1S5_9MARC</name>
<evidence type="ECO:0000259" key="2">
    <source>
        <dbReference type="Pfam" id="PF00931"/>
    </source>
</evidence>
<dbReference type="InterPro" id="IPR029058">
    <property type="entry name" value="AB_hydrolase_fold"/>
</dbReference>
<proteinExistence type="predicted"/>
<evidence type="ECO:0000256" key="1">
    <source>
        <dbReference type="SAM" id="MobiDB-lite"/>
    </source>
</evidence>
<gene>
    <name evidence="3" type="ORF">R1flu_000760</name>
</gene>
<feature type="compositionally biased region" description="Low complexity" evidence="1">
    <location>
        <begin position="1"/>
        <end position="10"/>
    </location>
</feature>
<dbReference type="Gene3D" id="3.80.10.10">
    <property type="entry name" value="Ribonuclease Inhibitor"/>
    <property type="match status" value="1"/>
</dbReference>
<organism evidence="3 4">
    <name type="scientific">Riccia fluitans</name>
    <dbReference type="NCBI Taxonomy" id="41844"/>
    <lineage>
        <taxon>Eukaryota</taxon>
        <taxon>Viridiplantae</taxon>
        <taxon>Streptophyta</taxon>
        <taxon>Embryophyta</taxon>
        <taxon>Marchantiophyta</taxon>
        <taxon>Marchantiopsida</taxon>
        <taxon>Marchantiidae</taxon>
        <taxon>Marchantiales</taxon>
        <taxon>Ricciaceae</taxon>
        <taxon>Riccia</taxon>
    </lineage>
</organism>
<dbReference type="PRINTS" id="PR00364">
    <property type="entry name" value="DISEASERSIST"/>
</dbReference>
<dbReference type="PANTHER" id="PTHR11017">
    <property type="entry name" value="LEUCINE-RICH REPEAT-CONTAINING PROTEIN"/>
    <property type="match status" value="1"/>
</dbReference>
<dbReference type="InterPro" id="IPR042197">
    <property type="entry name" value="Apaf_helical"/>
</dbReference>
<accession>A0ABD1Y1S5</accession>